<dbReference type="AlphaFoldDB" id="A0A016VZW1"/>
<reference evidence="3" key="1">
    <citation type="journal article" date="2015" name="Nat. Genet.">
        <title>The genome and transcriptome of the zoonotic hookworm Ancylostoma ceylanicum identify infection-specific gene families.</title>
        <authorList>
            <person name="Schwarz E.M."/>
            <person name="Hu Y."/>
            <person name="Antoshechkin I."/>
            <person name="Miller M.M."/>
            <person name="Sternberg P.W."/>
            <person name="Aroian R.V."/>
        </authorList>
    </citation>
    <scope>NUCLEOTIDE SEQUENCE</scope>
    <source>
        <strain evidence="3">HY135</strain>
    </source>
</reference>
<dbReference type="CDD" id="cd05380">
    <property type="entry name" value="CAP_euk"/>
    <property type="match status" value="1"/>
</dbReference>
<dbReference type="SUPFAM" id="SSF55797">
    <property type="entry name" value="PR-1-like"/>
    <property type="match status" value="1"/>
</dbReference>
<evidence type="ECO:0000313" key="2">
    <source>
        <dbReference type="EMBL" id="EYC33104.1"/>
    </source>
</evidence>
<dbReference type="Pfam" id="PF00188">
    <property type="entry name" value="CAP"/>
    <property type="match status" value="1"/>
</dbReference>
<dbReference type="OrthoDB" id="5851183at2759"/>
<keyword evidence="3" id="KW-1185">Reference proteome</keyword>
<dbReference type="EMBL" id="JARK01001338">
    <property type="protein sequence ID" value="EYC33104.1"/>
    <property type="molecule type" value="Genomic_DNA"/>
</dbReference>
<dbReference type="Proteomes" id="UP000024635">
    <property type="component" value="Unassembled WGS sequence"/>
</dbReference>
<accession>A0A016VZW1</accession>
<sequence length="222" mass="25254">MSWRKVLSSMPKTDVFRSNFKRTILLLHPIRHCGDDSNVSGLWLCFTASHTDAAKKALDPLQLMKLPRTNNLCSELQNPVMNDQARSLIVDIHNRRRAVLVQGQVRNGKNNYNMPKGSNMMTMDYDCNLEADAQMYANLCRSSASPDDQRPLWGENFYQIQEGMDPILAVSRAGDAWWGEIYKNGINQKMLFNKFFAEKEMSPTSFTQVGAVHSTKKCLSLD</sequence>
<gene>
    <name evidence="2" type="primary">Acey_s0002.g604</name>
    <name evidence="2" type="ORF">Y032_0002g604</name>
</gene>
<feature type="domain" description="SCP" evidence="1">
    <location>
        <begin position="84"/>
        <end position="220"/>
    </location>
</feature>
<dbReference type="SMART" id="SM00198">
    <property type="entry name" value="SCP"/>
    <property type="match status" value="1"/>
</dbReference>
<comment type="caution">
    <text evidence="2">The sequence shown here is derived from an EMBL/GenBank/DDBJ whole genome shotgun (WGS) entry which is preliminary data.</text>
</comment>
<evidence type="ECO:0000313" key="3">
    <source>
        <dbReference type="Proteomes" id="UP000024635"/>
    </source>
</evidence>
<dbReference type="InterPro" id="IPR014044">
    <property type="entry name" value="CAP_dom"/>
</dbReference>
<dbReference type="InterPro" id="IPR035940">
    <property type="entry name" value="CAP_sf"/>
</dbReference>
<name>A0A016VZW1_9BILA</name>
<evidence type="ECO:0000259" key="1">
    <source>
        <dbReference type="SMART" id="SM00198"/>
    </source>
</evidence>
<proteinExistence type="predicted"/>
<dbReference type="Gene3D" id="3.40.33.10">
    <property type="entry name" value="CAP"/>
    <property type="match status" value="1"/>
</dbReference>
<protein>
    <recommendedName>
        <fullName evidence="1">SCP domain-containing protein</fullName>
    </recommendedName>
</protein>
<organism evidence="2 3">
    <name type="scientific">Ancylostoma ceylanicum</name>
    <dbReference type="NCBI Taxonomy" id="53326"/>
    <lineage>
        <taxon>Eukaryota</taxon>
        <taxon>Metazoa</taxon>
        <taxon>Ecdysozoa</taxon>
        <taxon>Nematoda</taxon>
        <taxon>Chromadorea</taxon>
        <taxon>Rhabditida</taxon>
        <taxon>Rhabditina</taxon>
        <taxon>Rhabditomorpha</taxon>
        <taxon>Strongyloidea</taxon>
        <taxon>Ancylostomatidae</taxon>
        <taxon>Ancylostomatinae</taxon>
        <taxon>Ancylostoma</taxon>
    </lineage>
</organism>
<dbReference type="STRING" id="53326.A0A016VZW1"/>